<dbReference type="AlphaFoldDB" id="A0A835YYZ0"/>
<protein>
    <submittedName>
        <fullName evidence="1">Uncharacterized protein</fullName>
    </submittedName>
</protein>
<dbReference type="EMBL" id="JAFCMP010000445">
    <property type="protein sequence ID" value="KAG5179719.1"/>
    <property type="molecule type" value="Genomic_DNA"/>
</dbReference>
<organism evidence="1 2">
    <name type="scientific">Tribonema minus</name>
    <dbReference type="NCBI Taxonomy" id="303371"/>
    <lineage>
        <taxon>Eukaryota</taxon>
        <taxon>Sar</taxon>
        <taxon>Stramenopiles</taxon>
        <taxon>Ochrophyta</taxon>
        <taxon>PX clade</taxon>
        <taxon>Xanthophyceae</taxon>
        <taxon>Tribonematales</taxon>
        <taxon>Tribonemataceae</taxon>
        <taxon>Tribonema</taxon>
    </lineage>
</organism>
<evidence type="ECO:0000313" key="2">
    <source>
        <dbReference type="Proteomes" id="UP000664859"/>
    </source>
</evidence>
<dbReference type="Proteomes" id="UP000664859">
    <property type="component" value="Unassembled WGS sequence"/>
</dbReference>
<name>A0A835YYZ0_9STRA</name>
<gene>
    <name evidence="1" type="ORF">JKP88DRAFT_129928</name>
</gene>
<feature type="non-terminal residue" evidence="1">
    <location>
        <position position="179"/>
    </location>
</feature>
<sequence>IDLSHSAVAKVEYLRALLEGGFSPLPRDESGRLILPPDLKADLLKPILAFASATDKPMYLLTKLPTSANVTGLLHCYDFAYGVGLAVADLDDIHSRLTDVKDTTERLARKTYEHHSNRDGRCAARNAAAELCLGLAADVFDVQDRRTQQKIYSRVLFILSHSATFHRRISHHVLTVARR</sequence>
<evidence type="ECO:0000313" key="1">
    <source>
        <dbReference type="EMBL" id="KAG5179719.1"/>
    </source>
</evidence>
<comment type="caution">
    <text evidence="1">The sequence shown here is derived from an EMBL/GenBank/DDBJ whole genome shotgun (WGS) entry which is preliminary data.</text>
</comment>
<reference evidence="1" key="1">
    <citation type="submission" date="2021-02" db="EMBL/GenBank/DDBJ databases">
        <title>First Annotated Genome of the Yellow-green Alga Tribonema minus.</title>
        <authorList>
            <person name="Mahan K.M."/>
        </authorList>
    </citation>
    <scope>NUCLEOTIDE SEQUENCE</scope>
    <source>
        <strain evidence="1">UTEX B ZZ1240</strain>
    </source>
</reference>
<accession>A0A835YYZ0</accession>
<keyword evidence="2" id="KW-1185">Reference proteome</keyword>
<proteinExistence type="predicted"/>
<feature type="non-terminal residue" evidence="1">
    <location>
        <position position="1"/>
    </location>
</feature>